<dbReference type="AlphaFoldDB" id="A0AAD4RVX0"/>
<gene>
    <name evidence="2" type="ORF">MKW98_027534</name>
</gene>
<dbReference type="Proteomes" id="UP001202328">
    <property type="component" value="Unassembled WGS sequence"/>
</dbReference>
<reference evidence="2" key="1">
    <citation type="submission" date="2022-04" db="EMBL/GenBank/DDBJ databases">
        <title>A functionally conserved STORR gene fusion in Papaver species that diverged 16.8 million years ago.</title>
        <authorList>
            <person name="Catania T."/>
        </authorList>
    </citation>
    <scope>NUCLEOTIDE SEQUENCE</scope>
    <source>
        <strain evidence="2">S-188037</strain>
    </source>
</reference>
<dbReference type="EMBL" id="JAJJMB010017748">
    <property type="protein sequence ID" value="KAI3835622.1"/>
    <property type="molecule type" value="Genomic_DNA"/>
</dbReference>
<dbReference type="InterPro" id="IPR025312">
    <property type="entry name" value="DUF4216"/>
</dbReference>
<name>A0AAD4RVX0_9MAGN</name>
<accession>A0AAD4RVX0</accession>
<feature type="non-terminal residue" evidence="2">
    <location>
        <position position="116"/>
    </location>
</feature>
<organism evidence="2 3">
    <name type="scientific">Papaver atlanticum</name>
    <dbReference type="NCBI Taxonomy" id="357466"/>
    <lineage>
        <taxon>Eukaryota</taxon>
        <taxon>Viridiplantae</taxon>
        <taxon>Streptophyta</taxon>
        <taxon>Embryophyta</taxon>
        <taxon>Tracheophyta</taxon>
        <taxon>Spermatophyta</taxon>
        <taxon>Magnoliopsida</taxon>
        <taxon>Ranunculales</taxon>
        <taxon>Papaveraceae</taxon>
        <taxon>Papaveroideae</taxon>
        <taxon>Papaver</taxon>
    </lineage>
</organism>
<evidence type="ECO:0000313" key="2">
    <source>
        <dbReference type="EMBL" id="KAI3835622.1"/>
    </source>
</evidence>
<sequence>MFDLRSINLPEATDELYSLALGFALRENSYSSCNLNGVRFHSKQREARRTAQNSGLVVDPVFEGKEIEVYGTLCDVIEVEYLDNYRVVLFKCDWFDLTPRKKNLKTDYDLTCLNVS</sequence>
<protein>
    <recommendedName>
        <fullName evidence="1">DUF4216 domain-containing protein</fullName>
    </recommendedName>
</protein>
<proteinExistence type="predicted"/>
<evidence type="ECO:0000313" key="3">
    <source>
        <dbReference type="Proteomes" id="UP001202328"/>
    </source>
</evidence>
<dbReference type="PANTHER" id="PTHR48258">
    <property type="entry name" value="DUF4218 DOMAIN-CONTAINING PROTEIN-RELATED"/>
    <property type="match status" value="1"/>
</dbReference>
<evidence type="ECO:0000259" key="1">
    <source>
        <dbReference type="Pfam" id="PF13952"/>
    </source>
</evidence>
<feature type="domain" description="DUF4216" evidence="1">
    <location>
        <begin position="77"/>
        <end position="115"/>
    </location>
</feature>
<keyword evidence="3" id="KW-1185">Reference proteome</keyword>
<dbReference type="Pfam" id="PF13952">
    <property type="entry name" value="DUF4216"/>
    <property type="match status" value="1"/>
</dbReference>
<dbReference type="PANTHER" id="PTHR48258:SF6">
    <property type="entry name" value="LEUCINE-RICH REPEAT DOMAIN, L DOMAIN-CONTAINING PROTEIN"/>
    <property type="match status" value="1"/>
</dbReference>
<comment type="caution">
    <text evidence="2">The sequence shown here is derived from an EMBL/GenBank/DDBJ whole genome shotgun (WGS) entry which is preliminary data.</text>
</comment>